<dbReference type="GeneID" id="28873523"/>
<sequence length="465" mass="53355">MSDNDDKEQLLQELSWHHRASIVSQLVDIGSERNQQEHVKFRSFISSLQCLQFKGSELRRWSINAFCYRRYVALSYTWAPSEHENSEPGIYPVENWDDSHFRLSPVRKCVLDRVLHYMRHNNVDFFWIDAHCIRQVTCGINDCARHLRCIEKRDAIQAMDLVYQLSEHPVALLGWELKTGSELYLLKQILSGDLVDGDCEFRLCAATPVHVATKALLLLSEITRDSWWCRAWTFQENYRGGTRMQLLIRHDPSLELQKRRHGVFGEIPGELCIQSVMFSTQATRLCLAIREVTALLRLDANRVDGVLRAAGRYALMVHSSSSMTPTVIADIEARKLSKPWDRLAIVANCCQYPVRLDGGALSRQGQSPSLSILAMCLLNGEILDNSNNNMASVAGLTTSELLDRLMFRQFHAPEDDMRQLTFNKGFDSERHCNKGPSMEAGFHHRYRKIPAEIAMDQRTKRPFNT</sequence>
<keyword evidence="3" id="KW-1185">Reference proteome</keyword>
<dbReference type="Proteomes" id="UP000092177">
    <property type="component" value="Chromosome 11"/>
</dbReference>
<dbReference type="GO" id="GO:0004386">
    <property type="term" value="F:helicase activity"/>
    <property type="evidence" value="ECO:0007669"/>
    <property type="project" value="UniProtKB-KW"/>
</dbReference>
<dbReference type="EMBL" id="LTAN01000011">
    <property type="protein sequence ID" value="OBR02141.1"/>
    <property type="molecule type" value="Genomic_DNA"/>
</dbReference>
<keyword evidence="2" id="KW-0547">Nucleotide-binding</keyword>
<dbReference type="AlphaFoldDB" id="A0A1B7XQW1"/>
<dbReference type="VEuPathDB" id="FungiDB:CH63R_14442"/>
<name>A0A1B7XQW1_COLHI</name>
<dbReference type="KEGG" id="chig:CH63R_14442"/>
<evidence type="ECO:0000313" key="3">
    <source>
        <dbReference type="Proteomes" id="UP000092177"/>
    </source>
</evidence>
<evidence type="ECO:0000313" key="2">
    <source>
        <dbReference type="EMBL" id="OBR02141.1"/>
    </source>
</evidence>
<keyword evidence="2" id="KW-0067">ATP-binding</keyword>
<comment type="caution">
    <text evidence="2">The sequence shown here is derived from an EMBL/GenBank/DDBJ whole genome shotgun (WGS) entry which is preliminary data.</text>
</comment>
<keyword evidence="2" id="KW-0347">Helicase</keyword>
<dbReference type="RefSeq" id="XP_018150659.1">
    <property type="nucleotide sequence ID" value="XM_018309416.1"/>
</dbReference>
<accession>A0A1B7XQW1</accession>
<evidence type="ECO:0000259" key="1">
    <source>
        <dbReference type="Pfam" id="PF06985"/>
    </source>
</evidence>
<proteinExistence type="predicted"/>
<dbReference type="OrthoDB" id="4840557at2759"/>
<dbReference type="InterPro" id="IPR052895">
    <property type="entry name" value="HetReg/Transcr_Mod"/>
</dbReference>
<organism evidence="2 3">
    <name type="scientific">Colletotrichum higginsianum (strain IMI 349063)</name>
    <name type="common">Crucifer anthracnose fungus</name>
    <dbReference type="NCBI Taxonomy" id="759273"/>
    <lineage>
        <taxon>Eukaryota</taxon>
        <taxon>Fungi</taxon>
        <taxon>Dikarya</taxon>
        <taxon>Ascomycota</taxon>
        <taxon>Pezizomycotina</taxon>
        <taxon>Sordariomycetes</taxon>
        <taxon>Hypocreomycetidae</taxon>
        <taxon>Glomerellales</taxon>
        <taxon>Glomerellaceae</taxon>
        <taxon>Colletotrichum</taxon>
        <taxon>Colletotrichum destructivum species complex</taxon>
    </lineage>
</organism>
<keyword evidence="2" id="KW-0378">Hydrolase</keyword>
<dbReference type="Pfam" id="PF06985">
    <property type="entry name" value="HET"/>
    <property type="match status" value="1"/>
</dbReference>
<reference evidence="3" key="1">
    <citation type="journal article" date="2017" name="BMC Genomics">
        <title>Gapless genome assembly of Colletotrichum higginsianum reveals chromosome structure and association of transposable elements with secondary metabolite gene clusters.</title>
        <authorList>
            <person name="Dallery J.-F."/>
            <person name="Lapalu N."/>
            <person name="Zampounis A."/>
            <person name="Pigne S."/>
            <person name="Luyten I."/>
            <person name="Amselem J."/>
            <person name="Wittenberg A.H.J."/>
            <person name="Zhou S."/>
            <person name="de Queiroz M.V."/>
            <person name="Robin G.P."/>
            <person name="Auger A."/>
            <person name="Hainaut M."/>
            <person name="Henrissat B."/>
            <person name="Kim K.-T."/>
            <person name="Lee Y.-H."/>
            <person name="Lespinet O."/>
            <person name="Schwartz D.C."/>
            <person name="Thon M.R."/>
            <person name="O'Connell R.J."/>
        </authorList>
    </citation>
    <scope>NUCLEOTIDE SEQUENCE [LARGE SCALE GENOMIC DNA]</scope>
    <source>
        <strain evidence="3">IMI 349063</strain>
    </source>
</reference>
<dbReference type="PANTHER" id="PTHR24148:SF64">
    <property type="entry name" value="HETEROKARYON INCOMPATIBILITY DOMAIN-CONTAINING PROTEIN"/>
    <property type="match status" value="1"/>
</dbReference>
<dbReference type="PANTHER" id="PTHR24148">
    <property type="entry name" value="ANKYRIN REPEAT DOMAIN-CONTAINING PROTEIN 39 HOMOLOG-RELATED"/>
    <property type="match status" value="1"/>
</dbReference>
<gene>
    <name evidence="2" type="ORF">CH63R_14442</name>
</gene>
<feature type="domain" description="Heterokaryon incompatibility" evidence="1">
    <location>
        <begin position="71"/>
        <end position="236"/>
    </location>
</feature>
<dbReference type="InterPro" id="IPR010730">
    <property type="entry name" value="HET"/>
</dbReference>
<protein>
    <submittedName>
        <fullName evidence="2">ATP-dependent DNA helicase</fullName>
    </submittedName>
</protein>